<reference evidence="12 13" key="1">
    <citation type="submission" date="2023-02" db="EMBL/GenBank/DDBJ databases">
        <title>Genome sequence of Mucilaginibacter jinjuensis strain KACC 16571.</title>
        <authorList>
            <person name="Kim S."/>
            <person name="Heo J."/>
            <person name="Kwon S.-W."/>
        </authorList>
    </citation>
    <scope>NUCLEOTIDE SEQUENCE [LARGE SCALE GENOMIC DNA]</scope>
    <source>
        <strain evidence="12 13">KACC 16571</strain>
    </source>
</reference>
<keyword evidence="7 8" id="KW-0998">Cell outer membrane</keyword>
<gene>
    <name evidence="12" type="ORF">PQO05_11200</name>
</gene>
<dbReference type="Pfam" id="PF13620">
    <property type="entry name" value="CarboxypepD_reg"/>
    <property type="match status" value="1"/>
</dbReference>
<evidence type="ECO:0000256" key="4">
    <source>
        <dbReference type="ARBA" id="ARBA00022692"/>
    </source>
</evidence>
<dbReference type="Gene3D" id="2.40.170.20">
    <property type="entry name" value="TonB-dependent receptor, beta-barrel domain"/>
    <property type="match status" value="1"/>
</dbReference>
<dbReference type="InterPro" id="IPR023996">
    <property type="entry name" value="TonB-dep_OMP_SusC/RagA"/>
</dbReference>
<evidence type="ECO:0000256" key="6">
    <source>
        <dbReference type="ARBA" id="ARBA00023136"/>
    </source>
</evidence>
<keyword evidence="2 8" id="KW-0813">Transport</keyword>
<evidence type="ECO:0000313" key="13">
    <source>
        <dbReference type="Proteomes" id="UP001216139"/>
    </source>
</evidence>
<dbReference type="SUPFAM" id="SSF49464">
    <property type="entry name" value="Carboxypeptidase regulatory domain-like"/>
    <property type="match status" value="1"/>
</dbReference>
<feature type="domain" description="TonB-dependent receptor-like beta-barrel" evidence="10">
    <location>
        <begin position="504"/>
        <end position="1068"/>
    </location>
</feature>
<dbReference type="InterPro" id="IPR039426">
    <property type="entry name" value="TonB-dep_rcpt-like"/>
</dbReference>
<dbReference type="NCBIfam" id="TIGR04056">
    <property type="entry name" value="OMP_RagA_SusC"/>
    <property type="match status" value="1"/>
</dbReference>
<dbReference type="Proteomes" id="UP001216139">
    <property type="component" value="Chromosome"/>
</dbReference>
<organism evidence="12 13">
    <name type="scientific">Mucilaginibacter jinjuensis</name>
    <dbReference type="NCBI Taxonomy" id="1176721"/>
    <lineage>
        <taxon>Bacteria</taxon>
        <taxon>Pseudomonadati</taxon>
        <taxon>Bacteroidota</taxon>
        <taxon>Sphingobacteriia</taxon>
        <taxon>Sphingobacteriales</taxon>
        <taxon>Sphingobacteriaceae</taxon>
        <taxon>Mucilaginibacter</taxon>
    </lineage>
</organism>
<dbReference type="RefSeq" id="WP_273633000.1">
    <property type="nucleotide sequence ID" value="NZ_CP117167.1"/>
</dbReference>
<proteinExistence type="inferred from homology"/>
<evidence type="ECO:0000259" key="11">
    <source>
        <dbReference type="Pfam" id="PF07715"/>
    </source>
</evidence>
<dbReference type="Pfam" id="PF07715">
    <property type="entry name" value="Plug"/>
    <property type="match status" value="1"/>
</dbReference>
<dbReference type="NCBIfam" id="TIGR04057">
    <property type="entry name" value="SusC_RagA_signa"/>
    <property type="match status" value="1"/>
</dbReference>
<evidence type="ECO:0000256" key="7">
    <source>
        <dbReference type="ARBA" id="ARBA00023237"/>
    </source>
</evidence>
<dbReference type="InterPro" id="IPR000531">
    <property type="entry name" value="Beta-barrel_TonB"/>
</dbReference>
<dbReference type="Pfam" id="PF00593">
    <property type="entry name" value="TonB_dep_Rec_b-barrel"/>
    <property type="match status" value="1"/>
</dbReference>
<evidence type="ECO:0000256" key="2">
    <source>
        <dbReference type="ARBA" id="ARBA00022448"/>
    </source>
</evidence>
<comment type="similarity">
    <text evidence="8 9">Belongs to the TonB-dependent receptor family.</text>
</comment>
<evidence type="ECO:0000256" key="1">
    <source>
        <dbReference type="ARBA" id="ARBA00004571"/>
    </source>
</evidence>
<keyword evidence="13" id="KW-1185">Reference proteome</keyword>
<evidence type="ECO:0000256" key="8">
    <source>
        <dbReference type="PROSITE-ProRule" id="PRU01360"/>
    </source>
</evidence>
<keyword evidence="12" id="KW-0675">Receptor</keyword>
<evidence type="ECO:0000256" key="5">
    <source>
        <dbReference type="ARBA" id="ARBA00023077"/>
    </source>
</evidence>
<dbReference type="InterPro" id="IPR037066">
    <property type="entry name" value="Plug_dom_sf"/>
</dbReference>
<dbReference type="PROSITE" id="PS52016">
    <property type="entry name" value="TONB_DEPENDENT_REC_3"/>
    <property type="match status" value="1"/>
</dbReference>
<protein>
    <submittedName>
        <fullName evidence="12">TonB-dependent receptor</fullName>
    </submittedName>
</protein>
<dbReference type="Gene3D" id="2.170.130.10">
    <property type="entry name" value="TonB-dependent receptor, plug domain"/>
    <property type="match status" value="1"/>
</dbReference>
<keyword evidence="3 8" id="KW-1134">Transmembrane beta strand</keyword>
<dbReference type="InterPro" id="IPR008969">
    <property type="entry name" value="CarboxyPept-like_regulatory"/>
</dbReference>
<dbReference type="InterPro" id="IPR012910">
    <property type="entry name" value="Plug_dom"/>
</dbReference>
<comment type="subcellular location">
    <subcellularLocation>
        <location evidence="1 8">Cell outer membrane</location>
        <topology evidence="1 8">Multi-pass membrane protein</topology>
    </subcellularLocation>
</comment>
<dbReference type="EMBL" id="CP117167">
    <property type="protein sequence ID" value="WCT14499.1"/>
    <property type="molecule type" value="Genomic_DNA"/>
</dbReference>
<dbReference type="SUPFAM" id="SSF56935">
    <property type="entry name" value="Porins"/>
    <property type="match status" value="1"/>
</dbReference>
<keyword evidence="6 8" id="KW-0472">Membrane</keyword>
<dbReference type="InterPro" id="IPR036942">
    <property type="entry name" value="Beta-barrel_TonB_sf"/>
</dbReference>
<dbReference type="InterPro" id="IPR023997">
    <property type="entry name" value="TonB-dep_OMP_SusC/RagA_CS"/>
</dbReference>
<sequence>MNFYTLLWKQFMRTTILAFSILLTIGLLYVEAANVKAQGLNSRINVSVGNENLSSVIKKLESKSNLIFAYDEAYLGLKDIYVKPASFTDEPLDMVLSNVLKYSGIGFKEEAGNILLFKQGSGKITGRVTDETGAPLPGASVKIAGTGTGVVTNNDGGYVLNVPEGTYTVEVTFVGYSKSETKDVKVVANKIATINVSLTGGSLLKEVTVSYGKQRAKEITGSIAELNASSLKDMPVIQFAQQLEGKVAGVSVVQSSGQPGRGIDFRIRGAASFFTDNQPLFVIDGMPITGSINNINPDEIESFSILKDASATALYGSRASNGVILITTRHAKPGAGATVEFNANYGVQVLPGNKVPKVMNGEQFAEFMRERAQDGLLYEKNYSIAADYKAAYLDRDPASYGEGTNWYKLLTRAAPIQNYDVAIQSATEKSSSTAIVSYSDQQGVLINTGTRLFSARINKDVTAVDGKLKVGFNLAPSYRLDHNNRLTTDGVGGLFERIFEASPLIAPFNPDGTYQRNVSSPGMVAYINPLAQFNLTNDDYKTTRILGNGYINYEVVKDLLLKVNVGVDKGGETRNYYQSGIVSSTVNNPTGTSSSVDNGSYTAEGYINYKKTFHHDHNLEILGGYSAQKYSSTSNTLTGLGFPNDDIPYLTAATSVTGNSSYTAYSLLSVIGRINYNYKGKYLLQGAFRNDGSSRFGANSRYGNFPSVSAGWVVSDEKFMERFKDVDLFKIRASYGVTGNNFFSSNYVAQSTTSNYYYDYNNTITQGTTLSNLGNANLQWERSLQLDLGFDLSLLKNRISLTYDYYHKISDHLIQARPLPTSSGFSTVYDNVGKLAFWGHEITINTVNINNRDFKWNSSFNISFDRNIIKSLVSPGYIRRNNTVSSDYFRQQVGHHLGEFYGFIYEGLYKNAADLASSAKYQATATSPNGSSDIGTIKVKDINGDGVIDDVNDRTFIGDPTPTFTGGFTNHFTYKRFDLNIHTSFSVGGQILNAAKWAYQTNMDGSRVPLAAALDHWRSIDDPGSGIYPRTKTGTTAIGREVNSQWLENGSYFAIKNISLGYTLPFKNNFAFKSLRVYGSVQQAFVFTGYSGMNPEISLSGQDPTQGIGVDENGYPVPRTFSIGVSASLK</sequence>
<evidence type="ECO:0000256" key="3">
    <source>
        <dbReference type="ARBA" id="ARBA00022452"/>
    </source>
</evidence>
<keyword evidence="4 8" id="KW-0812">Transmembrane</keyword>
<dbReference type="Gene3D" id="2.60.40.1120">
    <property type="entry name" value="Carboxypeptidase-like, regulatory domain"/>
    <property type="match status" value="1"/>
</dbReference>
<accession>A0ABY7TED7</accession>
<evidence type="ECO:0000259" key="10">
    <source>
        <dbReference type="Pfam" id="PF00593"/>
    </source>
</evidence>
<evidence type="ECO:0000256" key="9">
    <source>
        <dbReference type="RuleBase" id="RU003357"/>
    </source>
</evidence>
<evidence type="ECO:0000313" key="12">
    <source>
        <dbReference type="EMBL" id="WCT14499.1"/>
    </source>
</evidence>
<keyword evidence="5 9" id="KW-0798">TonB box</keyword>
<name>A0ABY7TED7_9SPHI</name>
<feature type="domain" description="TonB-dependent receptor plug" evidence="11">
    <location>
        <begin position="216"/>
        <end position="323"/>
    </location>
</feature>